<dbReference type="InterPro" id="IPR002110">
    <property type="entry name" value="Ankyrin_rpt"/>
</dbReference>
<dbReference type="SMART" id="SM00248">
    <property type="entry name" value="ANK"/>
    <property type="match status" value="2"/>
</dbReference>
<accession>A0ABR2L3W0</accession>
<dbReference type="InterPro" id="IPR036770">
    <property type="entry name" value="Ankyrin_rpt-contain_sf"/>
</dbReference>
<protein>
    <recommendedName>
        <fullName evidence="3">DUF3447 domain-containing protein</fullName>
    </recommendedName>
</protein>
<comment type="caution">
    <text evidence="1">The sequence shown here is derived from an EMBL/GenBank/DDBJ whole genome shotgun (WGS) entry which is preliminary data.</text>
</comment>
<gene>
    <name evidence="1" type="ORF">M9Y10_015353</name>
</gene>
<name>A0ABR2L3W0_9EUKA</name>
<keyword evidence="2" id="KW-1185">Reference proteome</keyword>
<dbReference type="SUPFAM" id="SSF48403">
    <property type="entry name" value="Ankyrin repeat"/>
    <property type="match status" value="1"/>
</dbReference>
<sequence length="415" mass="49912">MEIRQYIAKKKEIQEFLLNYIDDGNDDDYKNLIKLLNETKITEKRYEMKSFLLLLNIIIRNHHRSAGFFEKIEKILTNYIRYIKQNFTSSEIFGLFASNQRILYFLLQQDLISADNLLKLNNDFLVYFYPEIKDKIDKKLLKKITENRQEIFDNFNEEEFNKRRQVGENHNYLCKLIREDAIVDFITYVNQTNWPLTGQIKESLFETNIFFYESYRNFFYSDDQPTLLEYAFFFGSVNIVKYLTINGAKLTYTLWPYAIHSNNAELIHLLEENHIVPSDSFFLTREKRFIPEMVEKGKTHKLLKQSVWEYRTFKTSLIQSIQCHHLNIYNYIKENSPEMQPEDDPVDDYYSSQFVTDSNTDVTFSIFLYFNYLCFPDDIDDKMLFFYACKYDYPSIVEFFLKKGNIDINMTIILN</sequence>
<evidence type="ECO:0008006" key="3">
    <source>
        <dbReference type="Google" id="ProtNLM"/>
    </source>
</evidence>
<reference evidence="1 2" key="1">
    <citation type="submission" date="2024-04" db="EMBL/GenBank/DDBJ databases">
        <title>Tritrichomonas musculus Genome.</title>
        <authorList>
            <person name="Alves-Ferreira E."/>
            <person name="Grigg M."/>
            <person name="Lorenzi H."/>
            <person name="Galac M."/>
        </authorList>
    </citation>
    <scope>NUCLEOTIDE SEQUENCE [LARGE SCALE GENOMIC DNA]</scope>
    <source>
        <strain evidence="1 2">EAF2021</strain>
    </source>
</reference>
<evidence type="ECO:0000313" key="1">
    <source>
        <dbReference type="EMBL" id="KAK8897407.1"/>
    </source>
</evidence>
<dbReference type="PANTHER" id="PTHR24159:SF5">
    <property type="entry name" value="ANK_REP_REGION DOMAIN-CONTAINING PROTEIN"/>
    <property type="match status" value="1"/>
</dbReference>
<organism evidence="1 2">
    <name type="scientific">Tritrichomonas musculus</name>
    <dbReference type="NCBI Taxonomy" id="1915356"/>
    <lineage>
        <taxon>Eukaryota</taxon>
        <taxon>Metamonada</taxon>
        <taxon>Parabasalia</taxon>
        <taxon>Tritrichomonadida</taxon>
        <taxon>Tritrichomonadidae</taxon>
        <taxon>Tritrichomonas</taxon>
    </lineage>
</organism>
<dbReference type="Proteomes" id="UP001470230">
    <property type="component" value="Unassembled WGS sequence"/>
</dbReference>
<dbReference type="PANTHER" id="PTHR24159">
    <property type="match status" value="1"/>
</dbReference>
<proteinExistence type="predicted"/>
<evidence type="ECO:0000313" key="2">
    <source>
        <dbReference type="Proteomes" id="UP001470230"/>
    </source>
</evidence>
<dbReference type="EMBL" id="JAPFFF010000002">
    <property type="protein sequence ID" value="KAK8897407.1"/>
    <property type="molecule type" value="Genomic_DNA"/>
</dbReference>